<evidence type="ECO:0000313" key="2">
    <source>
        <dbReference type="EMBL" id="KAK6964749.1"/>
    </source>
</evidence>
<reference evidence="2 3" key="1">
    <citation type="journal article" date="2024" name="J Genomics">
        <title>Draft genome sequencing and assembly of Favolaschia claudopus CIRM-BRFM 2984 isolated from oak limbs.</title>
        <authorList>
            <person name="Navarro D."/>
            <person name="Drula E."/>
            <person name="Chaduli D."/>
            <person name="Cazenave R."/>
            <person name="Ahrendt S."/>
            <person name="Wang J."/>
            <person name="Lipzen A."/>
            <person name="Daum C."/>
            <person name="Barry K."/>
            <person name="Grigoriev I.V."/>
            <person name="Favel A."/>
            <person name="Rosso M.N."/>
            <person name="Martin F."/>
        </authorList>
    </citation>
    <scope>NUCLEOTIDE SEQUENCE [LARGE SCALE GENOMIC DNA]</scope>
    <source>
        <strain evidence="2 3">CIRM-BRFM 2984</strain>
    </source>
</reference>
<feature type="region of interest" description="Disordered" evidence="1">
    <location>
        <begin position="71"/>
        <end position="94"/>
    </location>
</feature>
<comment type="caution">
    <text evidence="2">The sequence shown here is derived from an EMBL/GenBank/DDBJ whole genome shotgun (WGS) entry which is preliminary data.</text>
</comment>
<gene>
    <name evidence="2" type="ORF">R3P38DRAFT_3247065</name>
</gene>
<protein>
    <submittedName>
        <fullName evidence="2">Uncharacterized protein</fullName>
    </submittedName>
</protein>
<name>A0AAV9YYK7_9AGAR</name>
<feature type="compositionally biased region" description="Pro residues" evidence="1">
    <location>
        <begin position="181"/>
        <end position="195"/>
    </location>
</feature>
<feature type="region of interest" description="Disordered" evidence="1">
    <location>
        <begin position="177"/>
        <end position="229"/>
    </location>
</feature>
<organism evidence="2 3">
    <name type="scientific">Favolaschia claudopus</name>
    <dbReference type="NCBI Taxonomy" id="2862362"/>
    <lineage>
        <taxon>Eukaryota</taxon>
        <taxon>Fungi</taxon>
        <taxon>Dikarya</taxon>
        <taxon>Basidiomycota</taxon>
        <taxon>Agaricomycotina</taxon>
        <taxon>Agaricomycetes</taxon>
        <taxon>Agaricomycetidae</taxon>
        <taxon>Agaricales</taxon>
        <taxon>Marasmiineae</taxon>
        <taxon>Mycenaceae</taxon>
        <taxon>Favolaschia</taxon>
    </lineage>
</organism>
<dbReference type="Proteomes" id="UP001362999">
    <property type="component" value="Unassembled WGS sequence"/>
</dbReference>
<keyword evidence="3" id="KW-1185">Reference proteome</keyword>
<dbReference type="AlphaFoldDB" id="A0AAV9YYK7"/>
<evidence type="ECO:0000256" key="1">
    <source>
        <dbReference type="SAM" id="MobiDB-lite"/>
    </source>
</evidence>
<sequence length="229" mass="25203">MPSSAIISPKSLCSREFFFCVHPPPIIPSTQTNSRHFHSHPSSSSSALSLAARLYCHTTKLLKPAVLSTLRRHAPSPPTTTKTHRLTHAPAATSSTVTRVPPSLLLPTIPHPPLCTLWTNRTPIALPAAAALVRVSDADPNARLHTKRTHLLSSPPLTYTRRRLRLGSDFHHSRNILTSPYPFPPPFPPSEPTTPIPHSDRRRPSRNSDTDDADIVVAALRVPPDSKFR</sequence>
<accession>A0AAV9YYK7</accession>
<proteinExistence type="predicted"/>
<evidence type="ECO:0000313" key="3">
    <source>
        <dbReference type="Proteomes" id="UP001362999"/>
    </source>
</evidence>
<dbReference type="EMBL" id="JAWWNJ010000305">
    <property type="protein sequence ID" value="KAK6964749.1"/>
    <property type="molecule type" value="Genomic_DNA"/>
</dbReference>